<sequence length="645" mass="73255">MFIRDLEGNEYFLEGVIKHEQELNGDERIDMDIEYTERNAEFLSKKEDLSMWIIIFKDKEYRIISSNQSGYGDKYKVSVTGILYILDWLNTHRVEERIDASLTVKEAFNLVFNDSPFTYVIVNPAYSRRFEGLGEGEVKLEMFKTFIERFEYEFKIVDKVVYLYSQVGNDTNFEYRYKVNASNISKEVDASEMWTYVRGYGDYREDSVSDDDETSVATADDNNEEIDPTKEAKLRPGTMKGNPYVSPLAEIIGIREGPSVRNANITKPETLIEKMKQVIQESIKISFSADIYDMSQVGYDYQHAELGDRVFLVDERIGLDQEIRVVKIDEEVNHLGQITKIEITFGTSNLSDTYSSNINTAIKDIEALKEGRTTLPFPTLDIRAQSMVKVLENTNSELTFDSNGVHAVDKSNKNNLVTLNSSGLMLSTDGGRTAKTALTAEGIVADAITTGSIDTQLVTIVGHKDFFYIDGDMLLAKDPNSLQQTVLDPQGLKITRPDGAIYIENGIPRHSLVVQKNPLYYDNVTFDGINYRTSETEFQNFEYFYAEHNGRYLTVNFAAGLAWDSTGTKNNVTILLQEFGENSLNNSIEKKLLVEKGDNQTFDALTIDLGPPTYRIMRYYLKFKKGPTNAGNIATIRTTRIYTWG</sequence>
<protein>
    <recommendedName>
        <fullName evidence="2">Tail spike domain-containing protein</fullName>
    </recommendedName>
</protein>
<reference evidence="3" key="1">
    <citation type="submission" date="2017-06" db="EMBL/GenBank/DDBJ databases">
        <title>Novel phages from South African skin metaviromes.</title>
        <authorList>
            <person name="van Zyl L.J."/>
            <person name="Abrahams Y."/>
            <person name="Stander E.A."/>
            <person name="Kirby B.M."/>
            <person name="Clavaud C."/>
            <person name="Farcet C."/>
            <person name="Breton L."/>
            <person name="Trindade M.I."/>
        </authorList>
    </citation>
    <scope>NUCLEOTIDE SEQUENCE</scope>
</reference>
<dbReference type="Pfam" id="PF06605">
    <property type="entry name" value="Prophage_tail"/>
    <property type="match status" value="1"/>
</dbReference>
<accession>A0A2H4JCH3</accession>
<feature type="region of interest" description="Disordered" evidence="1">
    <location>
        <begin position="205"/>
        <end position="228"/>
    </location>
</feature>
<dbReference type="EMBL" id="MF417986">
    <property type="protein sequence ID" value="ASN72930.1"/>
    <property type="molecule type" value="Genomic_DNA"/>
</dbReference>
<feature type="domain" description="Tail spike" evidence="2">
    <location>
        <begin position="87"/>
        <end position="350"/>
    </location>
</feature>
<organism evidence="3">
    <name type="scientific">uncultured Caudovirales phage</name>
    <dbReference type="NCBI Taxonomy" id="2100421"/>
    <lineage>
        <taxon>Viruses</taxon>
        <taxon>Duplodnaviria</taxon>
        <taxon>Heunggongvirae</taxon>
        <taxon>Uroviricota</taxon>
        <taxon>Caudoviricetes</taxon>
        <taxon>Peduoviridae</taxon>
        <taxon>Maltschvirus</taxon>
        <taxon>Maltschvirus maltsch</taxon>
    </lineage>
</organism>
<evidence type="ECO:0000256" key="1">
    <source>
        <dbReference type="SAM" id="MobiDB-lite"/>
    </source>
</evidence>
<evidence type="ECO:0000259" key="2">
    <source>
        <dbReference type="Pfam" id="PF06605"/>
    </source>
</evidence>
<dbReference type="Gene3D" id="3.55.50.40">
    <property type="match status" value="1"/>
</dbReference>
<proteinExistence type="predicted"/>
<evidence type="ECO:0000313" key="3">
    <source>
        <dbReference type="EMBL" id="ASN72930.1"/>
    </source>
</evidence>
<name>A0A2H4JCH3_9CAUD</name>
<dbReference type="InterPro" id="IPR010572">
    <property type="entry name" value="Tail_dom"/>
</dbReference>
<gene>
    <name evidence="3" type="ORF">7F21_4</name>
</gene>